<name>A0A9P8G4S8_AURME</name>
<feature type="non-terminal residue" evidence="1">
    <location>
        <position position="324"/>
    </location>
</feature>
<dbReference type="EMBL" id="JAHFXS010000001">
    <property type="protein sequence ID" value="KAG9991767.1"/>
    <property type="molecule type" value="Genomic_DNA"/>
</dbReference>
<reference evidence="1" key="1">
    <citation type="journal article" date="2021" name="J Fungi (Basel)">
        <title>Virulence traits and population genomics of the black yeast Aureobasidium melanogenum.</title>
        <authorList>
            <person name="Cernosa A."/>
            <person name="Sun X."/>
            <person name="Gostincar C."/>
            <person name="Fang C."/>
            <person name="Gunde-Cimerman N."/>
            <person name="Song Z."/>
        </authorList>
    </citation>
    <scope>NUCLEOTIDE SEQUENCE</scope>
    <source>
        <strain evidence="1">EXF-9298</strain>
    </source>
</reference>
<dbReference type="AlphaFoldDB" id="A0A9P8G4S8"/>
<dbReference type="Proteomes" id="UP000729357">
    <property type="component" value="Unassembled WGS sequence"/>
</dbReference>
<comment type="caution">
    <text evidence="1">The sequence shown here is derived from an EMBL/GenBank/DDBJ whole genome shotgun (WGS) entry which is preliminary data.</text>
</comment>
<protein>
    <submittedName>
        <fullName evidence="1">Uncharacterized protein</fullName>
    </submittedName>
</protein>
<evidence type="ECO:0000313" key="2">
    <source>
        <dbReference type="Proteomes" id="UP000729357"/>
    </source>
</evidence>
<organism evidence="1 2">
    <name type="scientific">Aureobasidium melanogenum</name>
    <name type="common">Aureobasidium pullulans var. melanogenum</name>
    <dbReference type="NCBI Taxonomy" id="46634"/>
    <lineage>
        <taxon>Eukaryota</taxon>
        <taxon>Fungi</taxon>
        <taxon>Dikarya</taxon>
        <taxon>Ascomycota</taxon>
        <taxon>Pezizomycotina</taxon>
        <taxon>Dothideomycetes</taxon>
        <taxon>Dothideomycetidae</taxon>
        <taxon>Dothideales</taxon>
        <taxon>Saccotheciaceae</taxon>
        <taxon>Aureobasidium</taxon>
    </lineage>
</organism>
<accession>A0A9P8G4S8</accession>
<keyword evidence="2" id="KW-1185">Reference proteome</keyword>
<evidence type="ECO:0000313" key="1">
    <source>
        <dbReference type="EMBL" id="KAG9991767.1"/>
    </source>
</evidence>
<proteinExistence type="predicted"/>
<reference evidence="1" key="2">
    <citation type="submission" date="2021-08" db="EMBL/GenBank/DDBJ databases">
        <authorList>
            <person name="Gostincar C."/>
            <person name="Sun X."/>
            <person name="Song Z."/>
            <person name="Gunde-Cimerman N."/>
        </authorList>
    </citation>
    <scope>NUCLEOTIDE SEQUENCE</scope>
    <source>
        <strain evidence="1">EXF-9298</strain>
    </source>
</reference>
<gene>
    <name evidence="1" type="ORF">KCU98_g160</name>
</gene>
<sequence length="324" mass="36100">MLGLHGHQLVTEVAKIRERYTIDVIRGMLIRLRLWPRSFAIPLDEAIHRTPKNRRLRFQLWSKLLADCVDHLHRLIYISGSCQGRNEAPEGSRSPRSDTELPAALRVRVTLLEMVGFFATSSFVKLTYNFQAQQEFLGQGLTSDSFFCKVYLASSISSAELQYRQHNLRPGFTEMFVVGAAQNGLQDVDSGLDTVHVTGSKHLVQRLSTLGLGQGSQAEPCHRSTGREMRTCEKANRLEYGARSASCHAIRATGSSLLQMSSDRHSTSFGNLNPYPPIYSGGQTLVVTDRSDGWQLLVVYRWSNAHPTATAETAMIAILTHVPS</sequence>